<organism evidence="2">
    <name type="scientific">Myoviridae sp. ctK7P4</name>
    <dbReference type="NCBI Taxonomy" id="2825080"/>
    <lineage>
        <taxon>Viruses</taxon>
        <taxon>Duplodnaviria</taxon>
        <taxon>Heunggongvirae</taxon>
        <taxon>Uroviricota</taxon>
        <taxon>Caudoviricetes</taxon>
    </lineage>
</organism>
<reference evidence="2" key="1">
    <citation type="journal article" date="2021" name="Proc. Natl. Acad. Sci. U.S.A.">
        <title>A Catalog of Tens of Thousands of Viruses from Human Metagenomes Reveals Hidden Associations with Chronic Diseases.</title>
        <authorList>
            <person name="Tisza M.J."/>
            <person name="Buck C.B."/>
        </authorList>
    </citation>
    <scope>NUCLEOTIDE SEQUENCE</scope>
    <source>
        <strain evidence="2">CtK7P4</strain>
    </source>
</reference>
<protein>
    <recommendedName>
        <fullName evidence="1">Phage neck terminator protein gp12-like domain-containing protein</fullName>
    </recommendedName>
</protein>
<dbReference type="EMBL" id="BK015663">
    <property type="protein sequence ID" value="DAE18788.1"/>
    <property type="molecule type" value="Genomic_DNA"/>
</dbReference>
<sequence>MAVIDSRSAKVLTPIGSENTKSPEDKLRVWLAALTGLDNAHVRRRWLARPGTRFALDEDWAAVGIISVSTSGTPYQQGHKGRLDDPVSGDIKRISHQTLTCVASFYGSNAQELADSFREGAQIFQNANALKKAGLVLQGVNEDIQHLPDFLFEQWIDRYDVTFKVGREVVRTYGVRDLASVGDIEIHTEKGTL</sequence>
<dbReference type="Pfam" id="PF23961">
    <property type="entry name" value="Phage_tail_terminator_9"/>
    <property type="match status" value="1"/>
</dbReference>
<name>A0A8S5QJS8_9CAUD</name>
<proteinExistence type="predicted"/>
<dbReference type="InterPro" id="IPR057087">
    <property type="entry name" value="Gp12-like"/>
</dbReference>
<accession>A0A8S5QJS8</accession>
<evidence type="ECO:0000259" key="1">
    <source>
        <dbReference type="Pfam" id="PF23961"/>
    </source>
</evidence>
<evidence type="ECO:0000313" key="2">
    <source>
        <dbReference type="EMBL" id="DAE18788.1"/>
    </source>
</evidence>
<feature type="domain" description="Phage neck terminator protein gp12-like" evidence="1">
    <location>
        <begin position="25"/>
        <end position="187"/>
    </location>
</feature>